<name>A0A896Z1Q8_9AGAM</name>
<geneLocation type="mitochondrion" evidence="14"/>
<dbReference type="EMBL" id="MT375015">
    <property type="protein sequence ID" value="QSE33968.1"/>
    <property type="molecule type" value="Genomic_DNA"/>
</dbReference>
<dbReference type="GO" id="GO:0046933">
    <property type="term" value="F:proton-transporting ATP synthase activity, rotational mechanism"/>
    <property type="evidence" value="ECO:0007669"/>
    <property type="project" value="TreeGrafter"/>
</dbReference>
<dbReference type="AlphaFoldDB" id="A0A896Z1Q8"/>
<proteinExistence type="inferred from homology"/>
<keyword evidence="4 13" id="KW-0813">Transport</keyword>
<evidence type="ECO:0000256" key="12">
    <source>
        <dbReference type="ARBA" id="ARBA00023310"/>
    </source>
</evidence>
<accession>A0A896Z1Q8</accession>
<evidence type="ECO:0000256" key="11">
    <source>
        <dbReference type="ARBA" id="ARBA00023136"/>
    </source>
</evidence>
<sequence length="51" mass="6120">MPQLIPFYFLNQLSFAFLTLIGLVYVFSKYILPLFTFQQVIRLYITKLSNR</sequence>
<evidence type="ECO:0000256" key="10">
    <source>
        <dbReference type="ARBA" id="ARBA00023128"/>
    </source>
</evidence>
<organism evidence="14">
    <name type="scientific">Coniophora olivacea</name>
    <dbReference type="NCBI Taxonomy" id="85977"/>
    <lineage>
        <taxon>Eukaryota</taxon>
        <taxon>Fungi</taxon>
        <taxon>Dikarya</taxon>
        <taxon>Basidiomycota</taxon>
        <taxon>Agaricomycotina</taxon>
        <taxon>Agaricomycetes</taxon>
        <taxon>Agaricomycetidae</taxon>
        <taxon>Boletales</taxon>
        <taxon>Coniophorineae</taxon>
        <taxon>Coniophoraceae</taxon>
        <taxon>Coniophora</taxon>
    </lineage>
</organism>
<keyword evidence="7 13" id="KW-0375">Hydrogen ion transport</keyword>
<comment type="subcellular location">
    <subcellularLocation>
        <location evidence="13">Mitochondrion inner membrane</location>
        <topology evidence="13">Single-pass membrane protein</topology>
    </subcellularLocation>
    <subcellularLocation>
        <location evidence="1">Mitochondrion membrane</location>
        <topology evidence="1">Single-pass membrane protein</topology>
    </subcellularLocation>
</comment>
<keyword evidence="12 13" id="KW-0066">ATP synthesis</keyword>
<keyword evidence="11 13" id="KW-0472">Membrane</keyword>
<keyword evidence="8 13" id="KW-1133">Transmembrane helix</keyword>
<keyword evidence="5 13" id="KW-0138">CF(0)</keyword>
<feature type="transmembrane region" description="Helical" evidence="13">
    <location>
        <begin position="12"/>
        <end position="32"/>
    </location>
</feature>
<dbReference type="PANTHER" id="PTHR36101:SF1">
    <property type="entry name" value="ATP SYNTHASE PROTEIN 8"/>
    <property type="match status" value="1"/>
</dbReference>
<comment type="similarity">
    <text evidence="2 13">Belongs to the ATPase protein 8 family.</text>
</comment>
<keyword evidence="9 13" id="KW-0406">Ion transport</keyword>
<protein>
    <recommendedName>
        <fullName evidence="3 13">ATP synthase protein 8</fullName>
    </recommendedName>
</protein>
<evidence type="ECO:0000256" key="13">
    <source>
        <dbReference type="RuleBase" id="RU368038"/>
    </source>
</evidence>
<keyword evidence="10 13" id="KW-0496">Mitochondrion</keyword>
<evidence type="ECO:0000256" key="3">
    <source>
        <dbReference type="ARBA" id="ARBA00019651"/>
    </source>
</evidence>
<comment type="subunit">
    <text evidence="13">F-type ATPases have 2 components, CF(1) - the catalytic core - and CF(0) - the membrane proton channel.</text>
</comment>
<evidence type="ECO:0000256" key="4">
    <source>
        <dbReference type="ARBA" id="ARBA00022448"/>
    </source>
</evidence>
<keyword evidence="6 13" id="KW-0812">Transmembrane</keyword>
<dbReference type="GO" id="GO:0005743">
    <property type="term" value="C:mitochondrial inner membrane"/>
    <property type="evidence" value="ECO:0007669"/>
    <property type="project" value="UniProtKB-SubCell"/>
</dbReference>
<gene>
    <name evidence="14" type="primary">atp8</name>
</gene>
<evidence type="ECO:0000256" key="9">
    <source>
        <dbReference type="ARBA" id="ARBA00023065"/>
    </source>
</evidence>
<evidence type="ECO:0000256" key="6">
    <source>
        <dbReference type="ARBA" id="ARBA00022692"/>
    </source>
</evidence>
<evidence type="ECO:0000256" key="2">
    <source>
        <dbReference type="ARBA" id="ARBA00008892"/>
    </source>
</evidence>
<dbReference type="Pfam" id="PF05933">
    <property type="entry name" value="Fun_ATP-synt_8"/>
    <property type="match status" value="1"/>
</dbReference>
<dbReference type="PANTHER" id="PTHR36101">
    <property type="entry name" value="ATP SYNTHASE PROTEIN 8"/>
    <property type="match status" value="1"/>
</dbReference>
<reference evidence="14" key="1">
    <citation type="journal article" date="2020" name="Comput. Struct. Biotechnol. J.">
        <title>The mitogenomes of two saprophytic Boletales species (Coniophora) reveals intron dynamics and accumulation of plasmid-derived and non-conserved genes.</title>
        <authorList>
            <person name="Wu P."/>
            <person name="Bao Z."/>
            <person name="Tu W."/>
            <person name="Li L."/>
            <person name="Xiong C."/>
            <person name="Jin X."/>
            <person name="Li P."/>
            <person name="Gui M."/>
            <person name="Huang W."/>
            <person name="Li Q."/>
        </authorList>
    </citation>
    <scope>NUCLEOTIDE SEQUENCE</scope>
</reference>
<dbReference type="InterPro" id="IPR009230">
    <property type="entry name" value="ATP_synth_su8_fun"/>
</dbReference>
<evidence type="ECO:0000256" key="5">
    <source>
        <dbReference type="ARBA" id="ARBA00022547"/>
    </source>
</evidence>
<comment type="function">
    <text evidence="13">Mitochondrial membrane ATP synthase (F(1)F(0) ATP synthase or Complex V) produces ATP from ADP in the presence of a proton gradient across the membrane which is generated by electron transport complexes of the respiratory chain. F-type ATPases consist of two structural domains, F(1) - containing the extramembraneous catalytic core and F(0) - containing the membrane proton channel, linked together by a central stalk and a peripheral stalk. During catalysis, ATP synthesis in the catalytic domain of F(1) is coupled via a rotary mechanism of the central stalk subunits to proton translocation. Part of the complex F(0) domain. Minor subunit located with subunit a in the membrane.</text>
</comment>
<evidence type="ECO:0000256" key="1">
    <source>
        <dbReference type="ARBA" id="ARBA00004304"/>
    </source>
</evidence>
<evidence type="ECO:0000256" key="8">
    <source>
        <dbReference type="ARBA" id="ARBA00022989"/>
    </source>
</evidence>
<evidence type="ECO:0000256" key="7">
    <source>
        <dbReference type="ARBA" id="ARBA00022781"/>
    </source>
</evidence>
<evidence type="ECO:0000313" key="14">
    <source>
        <dbReference type="EMBL" id="QSE33968.1"/>
    </source>
</evidence>
<dbReference type="GO" id="GO:0045259">
    <property type="term" value="C:proton-transporting ATP synthase complex"/>
    <property type="evidence" value="ECO:0007669"/>
    <property type="project" value="UniProtKB-KW"/>
</dbReference>